<sequence>MASTIFTIPFSALLTLATAQSIKDYGTSGGSGPTGGMGDRDRPILQPQAFITDGLVTDGTTNGSTRQLTPSEPPILSTAQLNSTMNSTFTDPGNTGCNTVPRTVVIDSTPSGSRQEMLGFGMAWTDSTVDVFDALEPALRDKVMSELFGQEGNNMGFMRHTIGSSDLSQFQYSYNDNGLSFNEGEPDPDVSNFNLGPYGRRMAEYLAMMGKCKGDVTLLGSSWSLPGWMKNNALFIAPADTANHYYANNSLNAHYIPSVVTYFAKYIDAFKDEYGVIVNGISPQNEPLNPAGGTTSMYMDALDQAALLQEGLADEMRKRGVKIVGYDHNTDVPNFPYRIMQRDSQLLDAVAWHCYQGPVAVYDVLQDFSYAYPGVPQFMTECANTRVVVGEANFWVAQNFIPSVNNGSSGGIYWVMGTDPDFGPRSPYGGCATCYPMIIVNSSTVYTKTHDYYMVGHFSRFIRRGAVNHKVVTPQIGASMDYGAQFWTTASQNPDGSWVVVFLNGFPRDNQDVTLQFSATNRTWRGTIPASTVVTWLLPADSRLSNVTTDTTRPPSNITANNITFPYPTAAPMYKFSNASVPMFGGIPATACPPANPPATTSDNMNVRDIKLPVPNIYRMVNVTTEPAWDICFNGAEETAPPVAHARLHRRRLH</sequence>
<feature type="signal peptide" evidence="5">
    <location>
        <begin position="1"/>
        <end position="19"/>
    </location>
</feature>
<dbReference type="InterPro" id="IPR001139">
    <property type="entry name" value="Glyco_hydro_30"/>
</dbReference>
<evidence type="ECO:0000256" key="5">
    <source>
        <dbReference type="SAM" id="SignalP"/>
    </source>
</evidence>
<dbReference type="Gene3D" id="2.60.40.1180">
    <property type="entry name" value="Golgi alpha-mannosidase II"/>
    <property type="match status" value="1"/>
</dbReference>
<evidence type="ECO:0000259" key="6">
    <source>
        <dbReference type="Pfam" id="PF02055"/>
    </source>
</evidence>
<keyword evidence="4" id="KW-0326">Glycosidase</keyword>
<evidence type="ECO:0000313" key="8">
    <source>
        <dbReference type="EMBL" id="KAF2766652.1"/>
    </source>
</evidence>
<dbReference type="InterPro" id="IPR033452">
    <property type="entry name" value="GH30_C"/>
</dbReference>
<evidence type="ECO:0000256" key="1">
    <source>
        <dbReference type="ARBA" id="ARBA00005382"/>
    </source>
</evidence>
<evidence type="ECO:0000256" key="3">
    <source>
        <dbReference type="ARBA" id="ARBA00022801"/>
    </source>
</evidence>
<feature type="domain" description="Glycosyl hydrolase family 30 beta sandwich" evidence="7">
    <location>
        <begin position="476"/>
        <end position="536"/>
    </location>
</feature>
<dbReference type="SUPFAM" id="SSF51445">
    <property type="entry name" value="(Trans)glycosidases"/>
    <property type="match status" value="1"/>
</dbReference>
<keyword evidence="2 5" id="KW-0732">Signal</keyword>
<gene>
    <name evidence="8" type="ORF">EJ03DRAFT_329915</name>
</gene>
<organism evidence="8 9">
    <name type="scientific">Teratosphaeria nubilosa</name>
    <dbReference type="NCBI Taxonomy" id="161662"/>
    <lineage>
        <taxon>Eukaryota</taxon>
        <taxon>Fungi</taxon>
        <taxon>Dikarya</taxon>
        <taxon>Ascomycota</taxon>
        <taxon>Pezizomycotina</taxon>
        <taxon>Dothideomycetes</taxon>
        <taxon>Dothideomycetidae</taxon>
        <taxon>Mycosphaerellales</taxon>
        <taxon>Teratosphaeriaceae</taxon>
        <taxon>Teratosphaeria</taxon>
    </lineage>
</organism>
<dbReference type="Pfam" id="PF17189">
    <property type="entry name" value="Glyco_hydro_30C"/>
    <property type="match status" value="1"/>
</dbReference>
<dbReference type="GO" id="GO:0006680">
    <property type="term" value="P:glucosylceramide catabolic process"/>
    <property type="evidence" value="ECO:0007669"/>
    <property type="project" value="TreeGrafter"/>
</dbReference>
<comment type="similarity">
    <text evidence="1 4">Belongs to the glycosyl hydrolase 30 family.</text>
</comment>
<dbReference type="OrthoDB" id="2160638at2759"/>
<dbReference type="InterPro" id="IPR013780">
    <property type="entry name" value="Glyco_hydro_b"/>
</dbReference>
<name>A0A6G1L237_9PEZI</name>
<dbReference type="GO" id="GO:0004348">
    <property type="term" value="F:glucosylceramidase activity"/>
    <property type="evidence" value="ECO:0007669"/>
    <property type="project" value="InterPro"/>
</dbReference>
<keyword evidence="3 4" id="KW-0378">Hydrolase</keyword>
<dbReference type="EMBL" id="ML995868">
    <property type="protein sequence ID" value="KAF2766652.1"/>
    <property type="molecule type" value="Genomic_DNA"/>
</dbReference>
<proteinExistence type="inferred from homology"/>
<evidence type="ECO:0000256" key="2">
    <source>
        <dbReference type="ARBA" id="ARBA00022729"/>
    </source>
</evidence>
<feature type="domain" description="Glycosyl hydrolase family 30 TIM-barrel" evidence="6">
    <location>
        <begin position="119"/>
        <end position="462"/>
    </location>
</feature>
<evidence type="ECO:0000313" key="9">
    <source>
        <dbReference type="Proteomes" id="UP000799436"/>
    </source>
</evidence>
<dbReference type="PANTHER" id="PTHR11069">
    <property type="entry name" value="GLUCOSYLCERAMIDASE"/>
    <property type="match status" value="1"/>
</dbReference>
<dbReference type="AlphaFoldDB" id="A0A6G1L237"/>
<reference evidence="8" key="1">
    <citation type="journal article" date="2020" name="Stud. Mycol.">
        <title>101 Dothideomycetes genomes: a test case for predicting lifestyles and emergence of pathogens.</title>
        <authorList>
            <person name="Haridas S."/>
            <person name="Albert R."/>
            <person name="Binder M."/>
            <person name="Bloem J."/>
            <person name="Labutti K."/>
            <person name="Salamov A."/>
            <person name="Andreopoulos B."/>
            <person name="Baker S."/>
            <person name="Barry K."/>
            <person name="Bills G."/>
            <person name="Bluhm B."/>
            <person name="Cannon C."/>
            <person name="Castanera R."/>
            <person name="Culley D."/>
            <person name="Daum C."/>
            <person name="Ezra D."/>
            <person name="Gonzalez J."/>
            <person name="Henrissat B."/>
            <person name="Kuo A."/>
            <person name="Liang C."/>
            <person name="Lipzen A."/>
            <person name="Lutzoni F."/>
            <person name="Magnuson J."/>
            <person name="Mondo S."/>
            <person name="Nolan M."/>
            <person name="Ohm R."/>
            <person name="Pangilinan J."/>
            <person name="Park H.-J."/>
            <person name="Ramirez L."/>
            <person name="Alfaro M."/>
            <person name="Sun H."/>
            <person name="Tritt A."/>
            <person name="Yoshinaga Y."/>
            <person name="Zwiers L.-H."/>
            <person name="Turgeon B."/>
            <person name="Goodwin S."/>
            <person name="Spatafora J."/>
            <person name="Crous P."/>
            <person name="Grigoriev I."/>
        </authorList>
    </citation>
    <scope>NUCLEOTIDE SEQUENCE</scope>
    <source>
        <strain evidence="8">CBS 116005</strain>
    </source>
</reference>
<dbReference type="GO" id="GO:0016020">
    <property type="term" value="C:membrane"/>
    <property type="evidence" value="ECO:0007669"/>
    <property type="project" value="GOC"/>
</dbReference>
<accession>A0A6G1L237</accession>
<evidence type="ECO:0000259" key="7">
    <source>
        <dbReference type="Pfam" id="PF17189"/>
    </source>
</evidence>
<feature type="chain" id="PRO_5026318078" evidence="5">
    <location>
        <begin position="20"/>
        <end position="654"/>
    </location>
</feature>
<protein>
    <submittedName>
        <fullName evidence="8">Glycoside hydrolase</fullName>
    </submittedName>
</protein>
<dbReference type="Pfam" id="PF02055">
    <property type="entry name" value="Glyco_hydro_30"/>
    <property type="match status" value="1"/>
</dbReference>
<evidence type="ECO:0000256" key="4">
    <source>
        <dbReference type="RuleBase" id="RU361188"/>
    </source>
</evidence>
<keyword evidence="9" id="KW-1185">Reference proteome</keyword>
<dbReference type="Gene3D" id="3.20.20.80">
    <property type="entry name" value="Glycosidases"/>
    <property type="match status" value="1"/>
</dbReference>
<dbReference type="InterPro" id="IPR017853">
    <property type="entry name" value="GH"/>
</dbReference>
<dbReference type="Proteomes" id="UP000799436">
    <property type="component" value="Unassembled WGS sequence"/>
</dbReference>
<dbReference type="InterPro" id="IPR033453">
    <property type="entry name" value="Glyco_hydro_30_TIM-barrel"/>
</dbReference>
<dbReference type="PANTHER" id="PTHR11069:SF23">
    <property type="entry name" value="LYSOSOMAL ACID GLUCOSYLCERAMIDASE"/>
    <property type="match status" value="1"/>
</dbReference>